<feature type="repeat" description="ANK" evidence="3">
    <location>
        <begin position="628"/>
        <end position="664"/>
    </location>
</feature>
<dbReference type="GO" id="GO:0004672">
    <property type="term" value="F:protein kinase activity"/>
    <property type="evidence" value="ECO:0007669"/>
    <property type="project" value="InterPro"/>
</dbReference>
<dbReference type="EMBL" id="JAPZBS010000002">
    <property type="protein sequence ID" value="KAJ5380380.1"/>
    <property type="molecule type" value="Genomic_DNA"/>
</dbReference>
<dbReference type="SUPFAM" id="SSF56112">
    <property type="entry name" value="Protein kinase-like (PK-like)"/>
    <property type="match status" value="1"/>
</dbReference>
<name>A0A9W9VI83_9EURO</name>
<keyword evidence="2 3" id="KW-0040">ANK repeat</keyword>
<dbReference type="SUPFAM" id="SSF48403">
    <property type="entry name" value="Ankyrin repeat"/>
    <property type="match status" value="1"/>
</dbReference>
<dbReference type="Gene3D" id="1.10.510.10">
    <property type="entry name" value="Transferase(Phosphotransferase) domain 1"/>
    <property type="match status" value="1"/>
</dbReference>
<accession>A0A9W9VI83</accession>
<dbReference type="AlphaFoldDB" id="A0A9W9VI83"/>
<reference evidence="6" key="2">
    <citation type="journal article" date="2023" name="IMA Fungus">
        <title>Comparative genomic study of the Penicillium genus elucidates a diverse pangenome and 15 lateral gene transfer events.</title>
        <authorList>
            <person name="Petersen C."/>
            <person name="Sorensen T."/>
            <person name="Nielsen M.R."/>
            <person name="Sondergaard T.E."/>
            <person name="Sorensen J.L."/>
            <person name="Fitzpatrick D.A."/>
            <person name="Frisvad J.C."/>
            <person name="Nielsen K.L."/>
        </authorList>
    </citation>
    <scope>NUCLEOTIDE SEQUENCE</scope>
    <source>
        <strain evidence="6">IBT 29864</strain>
    </source>
</reference>
<keyword evidence="7" id="KW-1185">Reference proteome</keyword>
<dbReference type="PROSITE" id="PS50297">
    <property type="entry name" value="ANK_REP_REGION"/>
    <property type="match status" value="1"/>
</dbReference>
<gene>
    <name evidence="6" type="ORF">N7496_002808</name>
</gene>
<dbReference type="PANTHER" id="PTHR24171">
    <property type="entry name" value="ANKYRIN REPEAT DOMAIN-CONTAINING PROTEIN 39-RELATED"/>
    <property type="match status" value="1"/>
</dbReference>
<dbReference type="Proteomes" id="UP001147782">
    <property type="component" value="Unassembled WGS sequence"/>
</dbReference>
<dbReference type="PROSITE" id="PS00108">
    <property type="entry name" value="PROTEIN_KINASE_ST"/>
    <property type="match status" value="1"/>
</dbReference>
<dbReference type="PROSITE" id="PS50011">
    <property type="entry name" value="PROTEIN_KINASE_DOM"/>
    <property type="match status" value="1"/>
</dbReference>
<proteinExistence type="predicted"/>
<dbReference type="InterPro" id="IPR011009">
    <property type="entry name" value="Kinase-like_dom_sf"/>
</dbReference>
<dbReference type="Pfam" id="PF12796">
    <property type="entry name" value="Ank_2"/>
    <property type="match status" value="1"/>
</dbReference>
<feature type="region of interest" description="Disordered" evidence="4">
    <location>
        <begin position="523"/>
        <end position="551"/>
    </location>
</feature>
<dbReference type="Gene3D" id="1.25.40.20">
    <property type="entry name" value="Ankyrin repeat-containing domain"/>
    <property type="match status" value="1"/>
</dbReference>
<comment type="caution">
    <text evidence="6">The sequence shown here is derived from an EMBL/GenBank/DDBJ whole genome shotgun (WGS) entry which is preliminary data.</text>
</comment>
<evidence type="ECO:0000313" key="7">
    <source>
        <dbReference type="Proteomes" id="UP001147782"/>
    </source>
</evidence>
<evidence type="ECO:0000313" key="6">
    <source>
        <dbReference type="EMBL" id="KAJ5380380.1"/>
    </source>
</evidence>
<dbReference type="Pfam" id="PF00069">
    <property type="entry name" value="Pkinase"/>
    <property type="match status" value="1"/>
</dbReference>
<dbReference type="InterPro" id="IPR008271">
    <property type="entry name" value="Ser/Thr_kinase_AS"/>
</dbReference>
<evidence type="ECO:0000259" key="5">
    <source>
        <dbReference type="PROSITE" id="PS50011"/>
    </source>
</evidence>
<keyword evidence="1" id="KW-0677">Repeat</keyword>
<dbReference type="InterPro" id="IPR002110">
    <property type="entry name" value="Ankyrin_rpt"/>
</dbReference>
<dbReference type="InterPro" id="IPR036770">
    <property type="entry name" value="Ankyrin_rpt-contain_sf"/>
</dbReference>
<dbReference type="OrthoDB" id="5986190at2759"/>
<feature type="domain" description="Protein kinase" evidence="5">
    <location>
        <begin position="156"/>
        <end position="487"/>
    </location>
</feature>
<reference evidence="6" key="1">
    <citation type="submission" date="2022-11" db="EMBL/GenBank/DDBJ databases">
        <authorList>
            <person name="Petersen C."/>
        </authorList>
    </citation>
    <scope>NUCLEOTIDE SEQUENCE</scope>
    <source>
        <strain evidence="6">IBT 29864</strain>
    </source>
</reference>
<evidence type="ECO:0000256" key="2">
    <source>
        <dbReference type="ARBA" id="ARBA00023043"/>
    </source>
</evidence>
<dbReference type="PROSITE" id="PS50088">
    <property type="entry name" value="ANK_REPEAT"/>
    <property type="match status" value="2"/>
</dbReference>
<dbReference type="GO" id="GO:0005524">
    <property type="term" value="F:ATP binding"/>
    <property type="evidence" value="ECO:0007669"/>
    <property type="project" value="InterPro"/>
</dbReference>
<organism evidence="6 7">
    <name type="scientific">Penicillium cataractarum</name>
    <dbReference type="NCBI Taxonomy" id="2100454"/>
    <lineage>
        <taxon>Eukaryota</taxon>
        <taxon>Fungi</taxon>
        <taxon>Dikarya</taxon>
        <taxon>Ascomycota</taxon>
        <taxon>Pezizomycotina</taxon>
        <taxon>Eurotiomycetes</taxon>
        <taxon>Eurotiomycetidae</taxon>
        <taxon>Eurotiales</taxon>
        <taxon>Aspergillaceae</taxon>
        <taxon>Penicillium</taxon>
    </lineage>
</organism>
<dbReference type="SMART" id="SM00248">
    <property type="entry name" value="ANK"/>
    <property type="match status" value="5"/>
</dbReference>
<feature type="repeat" description="ANK" evidence="3">
    <location>
        <begin position="667"/>
        <end position="699"/>
    </location>
</feature>
<sequence>MSSSVKVDDLREELDKKTYNRGTPDTAFISYDRIQEVWGGDRLARFLKAHADESIPPEEIEIAQTSLLRMISLLIAIHWDGWSRFRQIFFLHPDAPAKRRDDNIKSLDDETLKHKSFLGDTSFPGNFITKKWTYIPVTLDGYSLVPHDQGTRLPLVRDNNWLRNGGFGEVTKEMIPRNHIVFKHLNDHLGLYTDQANSAELMVARKRFRSGRYEVEIKLLKFIQSSSSSHNRIVYPLAIVIVDHDLNIITPCATMDLEDFLSEGYQSMHSTEYSLRDLLNESCELAAALEFLHRGLQAKCDWLEFQHQALCHADFKPRNILVYKQAGSPTGIWRITDFGVSRVARRSISGEARYESDLSTAQPSVPAPVGGIYQAPDEHAGRRSDIWSFGCILVRVIALGLNHGRQQPGRDSWRDMPVERPPVPNRYYTENPLALDQSVKEWIMVLPEQYRDSYNLQFLHEIRDLLLSMLQIHFSNRPYADEVHIRLHRLCKMPMDPTPAFLSPRLAPSATAIPPAAAIPHVTASPSATSTPITTPNTPGTSRGSTSTTRTVDQLRDPFEIDFLVEKIKSGSVVVVEQFLRSRPDLDIEQHCGGNRPLIHAIESGSAGMIFVLSRHKQTLDVESRSSQEETPLNLAVLKGDFDKVKIIIDILVRHGSEACLNEISQAGKTPLMEAASQGHVAMVSELLKHGAKPTIFDEDGLNCLHYAVDNIESTEDLLRAFKGFMHFDHSPPESKPGYETPMMRHISHGIDGAYGALDINPLWEKKFHVLLSGKANVNKRYPIKSPLQLAIAQNKVHIAELLLKARAVLPHAEKGTTKEMQKMLKRWRK</sequence>
<dbReference type="RefSeq" id="XP_056557951.1">
    <property type="nucleotide sequence ID" value="XM_056695739.1"/>
</dbReference>
<protein>
    <recommendedName>
        <fullName evidence="5">Protein kinase domain-containing protein</fullName>
    </recommendedName>
</protein>
<evidence type="ECO:0000256" key="3">
    <source>
        <dbReference type="PROSITE-ProRule" id="PRU00023"/>
    </source>
</evidence>
<evidence type="ECO:0000256" key="1">
    <source>
        <dbReference type="ARBA" id="ARBA00022737"/>
    </source>
</evidence>
<evidence type="ECO:0000256" key="4">
    <source>
        <dbReference type="SAM" id="MobiDB-lite"/>
    </source>
</evidence>
<dbReference type="PANTHER" id="PTHR24171:SF9">
    <property type="entry name" value="ANKYRIN REPEAT DOMAIN-CONTAINING PROTEIN 39"/>
    <property type="match status" value="1"/>
</dbReference>
<dbReference type="InterPro" id="IPR000719">
    <property type="entry name" value="Prot_kinase_dom"/>
</dbReference>
<dbReference type="GeneID" id="81434916"/>